<comment type="catalytic activity">
    <reaction evidence="10">
        <text>a very-long-chain acyl-CoA + malonyl-CoA + H(+) = a very-long-chain 3-oxoacyl-CoA + CO2 + CoA</text>
        <dbReference type="Rhea" id="RHEA:32727"/>
        <dbReference type="ChEBI" id="CHEBI:15378"/>
        <dbReference type="ChEBI" id="CHEBI:16526"/>
        <dbReference type="ChEBI" id="CHEBI:57287"/>
        <dbReference type="ChEBI" id="CHEBI:57384"/>
        <dbReference type="ChEBI" id="CHEBI:90725"/>
        <dbReference type="ChEBI" id="CHEBI:90736"/>
        <dbReference type="EC" id="2.3.1.199"/>
    </reaction>
</comment>
<dbReference type="AlphaFoldDB" id="A0A212EGR1"/>
<dbReference type="OrthoDB" id="434092at2759"/>
<evidence type="ECO:0000313" key="12">
    <source>
        <dbReference type="Proteomes" id="UP000007151"/>
    </source>
</evidence>
<dbReference type="GO" id="GO:0019367">
    <property type="term" value="P:fatty acid elongation, saturated fatty acid"/>
    <property type="evidence" value="ECO:0007669"/>
    <property type="project" value="TreeGrafter"/>
</dbReference>
<feature type="transmembrane region" description="Helical" evidence="10">
    <location>
        <begin position="34"/>
        <end position="51"/>
    </location>
</feature>
<feature type="transmembrane region" description="Helical" evidence="10">
    <location>
        <begin position="171"/>
        <end position="189"/>
    </location>
</feature>
<evidence type="ECO:0000256" key="6">
    <source>
        <dbReference type="ARBA" id="ARBA00022989"/>
    </source>
</evidence>
<dbReference type="eggNOG" id="KOG3071">
    <property type="taxonomic scope" value="Eukaryota"/>
</dbReference>
<accession>A0A212EGR1</accession>
<dbReference type="GO" id="GO:0005789">
    <property type="term" value="C:endoplasmic reticulum membrane"/>
    <property type="evidence" value="ECO:0007669"/>
    <property type="project" value="TreeGrafter"/>
</dbReference>
<evidence type="ECO:0000256" key="4">
    <source>
        <dbReference type="ARBA" id="ARBA00022692"/>
    </source>
</evidence>
<dbReference type="PROSITE" id="PS01188">
    <property type="entry name" value="ELO"/>
    <property type="match status" value="1"/>
</dbReference>
<dbReference type="STRING" id="278856.A0A212EGR1"/>
<evidence type="ECO:0000256" key="1">
    <source>
        <dbReference type="ARBA" id="ARBA00004141"/>
    </source>
</evidence>
<organism evidence="11 12">
    <name type="scientific">Danaus plexippus plexippus</name>
    <dbReference type="NCBI Taxonomy" id="278856"/>
    <lineage>
        <taxon>Eukaryota</taxon>
        <taxon>Metazoa</taxon>
        <taxon>Ecdysozoa</taxon>
        <taxon>Arthropoda</taxon>
        <taxon>Hexapoda</taxon>
        <taxon>Insecta</taxon>
        <taxon>Pterygota</taxon>
        <taxon>Neoptera</taxon>
        <taxon>Endopterygota</taxon>
        <taxon>Lepidoptera</taxon>
        <taxon>Glossata</taxon>
        <taxon>Ditrysia</taxon>
        <taxon>Papilionoidea</taxon>
        <taxon>Nymphalidae</taxon>
        <taxon>Danainae</taxon>
        <taxon>Danaini</taxon>
        <taxon>Danaina</taxon>
        <taxon>Danaus</taxon>
        <taxon>Danaus</taxon>
    </lineage>
</organism>
<keyword evidence="4 10" id="KW-0812">Transmembrane</keyword>
<keyword evidence="8 10" id="KW-0472">Membrane</keyword>
<keyword evidence="7 10" id="KW-0443">Lipid metabolism</keyword>
<evidence type="ECO:0000256" key="10">
    <source>
        <dbReference type="RuleBase" id="RU361115"/>
    </source>
</evidence>
<dbReference type="Proteomes" id="UP000007151">
    <property type="component" value="Unassembled WGS sequence"/>
</dbReference>
<comment type="subcellular location">
    <subcellularLocation>
        <location evidence="1">Membrane</location>
        <topology evidence="1">Multi-pass membrane protein</topology>
    </subcellularLocation>
</comment>
<keyword evidence="12" id="KW-1185">Reference proteome</keyword>
<evidence type="ECO:0000256" key="5">
    <source>
        <dbReference type="ARBA" id="ARBA00022832"/>
    </source>
</evidence>
<evidence type="ECO:0000313" key="11">
    <source>
        <dbReference type="EMBL" id="OWR40662.1"/>
    </source>
</evidence>
<dbReference type="GO" id="GO:0009922">
    <property type="term" value="F:fatty acid elongase activity"/>
    <property type="evidence" value="ECO:0007669"/>
    <property type="project" value="UniProtKB-EC"/>
</dbReference>
<evidence type="ECO:0000256" key="7">
    <source>
        <dbReference type="ARBA" id="ARBA00023098"/>
    </source>
</evidence>
<dbReference type="EMBL" id="AGBW02015045">
    <property type="protein sequence ID" value="OWR40662.1"/>
    <property type="molecule type" value="Genomic_DNA"/>
</dbReference>
<keyword evidence="3 10" id="KW-0808">Transferase</keyword>
<feature type="transmembrane region" description="Helical" evidence="10">
    <location>
        <begin position="72"/>
        <end position="92"/>
    </location>
</feature>
<evidence type="ECO:0000256" key="9">
    <source>
        <dbReference type="ARBA" id="ARBA00023160"/>
    </source>
</evidence>
<evidence type="ECO:0000256" key="3">
    <source>
        <dbReference type="ARBA" id="ARBA00022679"/>
    </source>
</evidence>
<sequence length="308" mass="36632">MANIVNKLIAAYKFVFEDIADSRTKEWFLVAKPYQPMVVVGLYLMFIFKWGPKIMKNRKPLKMDTIMIMYNAFQVFCCGYIFISGLYEAWGWKYKWVCEPVDQSRSRHAMKVATLVYMYYLLKILDLMDTVFFVLRHKFNQVSFLHVYHHTGMVILTWAATTYYPGGHGTAVGQINSFVHIVMYSYYLLTIAMPQIKNNLWWKKYITQLQILQFLLCVVHMTTIVFVKDCAYPRWISAMYIPQNLFMLLLFLDFYIKTYVKKPKEKSDVKFDGNETKLKDDDKEQNGRIQHIIRNNKNSKIELRSIHR</sequence>
<dbReference type="EC" id="2.3.1.199" evidence="10"/>
<feature type="transmembrane region" description="Helical" evidence="10">
    <location>
        <begin position="209"/>
        <end position="227"/>
    </location>
</feature>
<comment type="caution">
    <text evidence="11">The sequence shown here is derived from an EMBL/GenBank/DDBJ whole genome shotgun (WGS) entry which is preliminary data.</text>
</comment>
<proteinExistence type="inferred from homology"/>
<protein>
    <recommendedName>
        <fullName evidence="10">Elongation of very long chain fatty acids protein</fullName>
        <ecNumber evidence="10">2.3.1.199</ecNumber>
    </recommendedName>
    <alternativeName>
        <fullName evidence="10">Very-long-chain 3-oxoacyl-CoA synthase</fullName>
    </alternativeName>
</protein>
<dbReference type="GO" id="GO:0042761">
    <property type="term" value="P:very long-chain fatty acid biosynthetic process"/>
    <property type="evidence" value="ECO:0007669"/>
    <property type="project" value="TreeGrafter"/>
</dbReference>
<comment type="similarity">
    <text evidence="10">Belongs to the ELO family.</text>
</comment>
<evidence type="ECO:0000256" key="8">
    <source>
        <dbReference type="ARBA" id="ARBA00023136"/>
    </source>
</evidence>
<dbReference type="InterPro" id="IPR002076">
    <property type="entry name" value="ELO_fam"/>
</dbReference>
<evidence type="ECO:0000256" key="2">
    <source>
        <dbReference type="ARBA" id="ARBA00022516"/>
    </source>
</evidence>
<keyword evidence="6 10" id="KW-1133">Transmembrane helix</keyword>
<dbReference type="GO" id="GO:0034625">
    <property type="term" value="P:fatty acid elongation, monounsaturated fatty acid"/>
    <property type="evidence" value="ECO:0007669"/>
    <property type="project" value="TreeGrafter"/>
</dbReference>
<feature type="transmembrane region" description="Helical" evidence="10">
    <location>
        <begin position="239"/>
        <end position="256"/>
    </location>
</feature>
<dbReference type="PANTHER" id="PTHR11157:SF21">
    <property type="entry name" value="ELONGATION OF VERY LONG CHAIN FATTY ACIDS PROTEIN"/>
    <property type="match status" value="1"/>
</dbReference>
<keyword evidence="9 10" id="KW-0275">Fatty acid biosynthesis</keyword>
<dbReference type="KEGG" id="dpl:KGM_211376"/>
<dbReference type="GO" id="GO:0034626">
    <property type="term" value="P:fatty acid elongation, polyunsaturated fatty acid"/>
    <property type="evidence" value="ECO:0007669"/>
    <property type="project" value="TreeGrafter"/>
</dbReference>
<dbReference type="InterPro" id="IPR030457">
    <property type="entry name" value="ELO_CS"/>
</dbReference>
<dbReference type="GO" id="GO:0030148">
    <property type="term" value="P:sphingolipid biosynthetic process"/>
    <property type="evidence" value="ECO:0007669"/>
    <property type="project" value="TreeGrafter"/>
</dbReference>
<feature type="transmembrane region" description="Helical" evidence="10">
    <location>
        <begin position="112"/>
        <end position="135"/>
    </location>
</feature>
<gene>
    <name evidence="11" type="ORF">KGM_211376</name>
</gene>
<dbReference type="Pfam" id="PF01151">
    <property type="entry name" value="ELO"/>
    <property type="match status" value="1"/>
</dbReference>
<name>A0A212EGR1_DANPL</name>
<keyword evidence="2 10" id="KW-0444">Lipid biosynthesis</keyword>
<keyword evidence="5 10" id="KW-0276">Fatty acid metabolism</keyword>
<dbReference type="PANTHER" id="PTHR11157">
    <property type="entry name" value="FATTY ACID ACYL TRANSFERASE-RELATED"/>
    <property type="match status" value="1"/>
</dbReference>
<reference evidence="11 12" key="1">
    <citation type="journal article" date="2011" name="Cell">
        <title>The monarch butterfly genome yields insights into long-distance migration.</title>
        <authorList>
            <person name="Zhan S."/>
            <person name="Merlin C."/>
            <person name="Boore J.L."/>
            <person name="Reppert S.M."/>
        </authorList>
    </citation>
    <scope>NUCLEOTIDE SEQUENCE [LARGE SCALE GENOMIC DNA]</scope>
    <source>
        <strain evidence="11">F-2</strain>
    </source>
</reference>